<proteinExistence type="predicted"/>
<accession>A0ABR8F3S6</accession>
<dbReference type="InterPro" id="IPR012337">
    <property type="entry name" value="RNaseH-like_sf"/>
</dbReference>
<evidence type="ECO:0000313" key="3">
    <source>
        <dbReference type="Proteomes" id="UP000604661"/>
    </source>
</evidence>
<evidence type="ECO:0000313" key="2">
    <source>
        <dbReference type="EMBL" id="MBD2564828.1"/>
    </source>
</evidence>
<dbReference type="RefSeq" id="WP_190901413.1">
    <property type="nucleotide sequence ID" value="NZ_JACJTE010000060.1"/>
</dbReference>
<feature type="domain" description="Tc1-like transposase DDE" evidence="1">
    <location>
        <begin position="18"/>
        <end position="155"/>
    </location>
</feature>
<reference evidence="2 3" key="1">
    <citation type="journal article" date="2020" name="ISME J.">
        <title>Comparative genomics reveals insights into cyanobacterial evolution and habitat adaptation.</title>
        <authorList>
            <person name="Chen M.Y."/>
            <person name="Teng W.K."/>
            <person name="Zhao L."/>
            <person name="Hu C.X."/>
            <person name="Zhou Y.K."/>
            <person name="Han B.P."/>
            <person name="Song L.R."/>
            <person name="Shu W.S."/>
        </authorList>
    </citation>
    <scope>NUCLEOTIDE SEQUENCE [LARGE SCALE GENOMIC DNA]</scope>
    <source>
        <strain evidence="2 3">FACHB-391</strain>
    </source>
</reference>
<name>A0ABR8F3S6_NOSLI</name>
<comment type="caution">
    <text evidence="2">The sequence shown here is derived from an EMBL/GenBank/DDBJ whole genome shotgun (WGS) entry which is preliminary data.</text>
</comment>
<dbReference type="Gene3D" id="3.30.420.10">
    <property type="entry name" value="Ribonuclease H-like superfamily/Ribonuclease H"/>
    <property type="match status" value="1"/>
</dbReference>
<dbReference type="SUPFAM" id="SSF53098">
    <property type="entry name" value="Ribonuclease H-like"/>
    <property type="match status" value="1"/>
</dbReference>
<dbReference type="InterPro" id="IPR036397">
    <property type="entry name" value="RNaseH_sf"/>
</dbReference>
<gene>
    <name evidence="2" type="ORF">H6G95_30445</name>
</gene>
<dbReference type="EMBL" id="JACJTE010000060">
    <property type="protein sequence ID" value="MBD2564828.1"/>
    <property type="molecule type" value="Genomic_DNA"/>
</dbReference>
<dbReference type="Pfam" id="PF13358">
    <property type="entry name" value="DDE_3"/>
    <property type="match status" value="1"/>
</dbReference>
<dbReference type="InterPro" id="IPR038717">
    <property type="entry name" value="Tc1-like_DDE_dom"/>
</dbReference>
<evidence type="ECO:0000259" key="1">
    <source>
        <dbReference type="Pfam" id="PF13358"/>
    </source>
</evidence>
<organism evidence="2 3">
    <name type="scientific">Nostoc linckia FACHB-391</name>
    <dbReference type="NCBI Taxonomy" id="2692906"/>
    <lineage>
        <taxon>Bacteria</taxon>
        <taxon>Bacillati</taxon>
        <taxon>Cyanobacteriota</taxon>
        <taxon>Cyanophyceae</taxon>
        <taxon>Nostocales</taxon>
        <taxon>Nostocaceae</taxon>
        <taxon>Nostoc</taxon>
    </lineage>
</organism>
<keyword evidence="3" id="KW-1185">Reference proteome</keyword>
<dbReference type="Proteomes" id="UP000604661">
    <property type="component" value="Unassembled WGS sequence"/>
</dbReference>
<dbReference type="NCBIfam" id="NF033545">
    <property type="entry name" value="transpos_IS630"/>
    <property type="match status" value="1"/>
</dbReference>
<dbReference type="InterPro" id="IPR047655">
    <property type="entry name" value="Transpos_IS630-like"/>
</dbReference>
<protein>
    <submittedName>
        <fullName evidence="2">IS630 family transposase</fullName>
    </submittedName>
</protein>
<sequence length="189" mass="21767">MILNCLEERLAPGKCVRYLCQDETRVGLKTLTGKVITASGVKPTVKVIWPRDNFWIYGAIEPLTGDHFLYEYPKLDSECFQKFLDWLSVQLGSDYAILQIDQAPAHTSSAIRWQEFIIPLFQPASAPELNPIERLWQALKKPLKNQLFSSLQALRERIQEIFDQLTFEQVISVSSYNFILEALFYAASY</sequence>